<dbReference type="Pfam" id="PF16074">
    <property type="entry name" value="PilW"/>
    <property type="match status" value="1"/>
</dbReference>
<keyword evidence="3" id="KW-1185">Reference proteome</keyword>
<evidence type="ECO:0000313" key="2">
    <source>
        <dbReference type="EMBL" id="MBA5606090.1"/>
    </source>
</evidence>
<name>A0A7W2EHM1_9BURK</name>
<dbReference type="AlphaFoldDB" id="A0A7W2EHM1"/>
<comment type="caution">
    <text evidence="2">The sequence shown here is derived from an EMBL/GenBank/DDBJ whole genome shotgun (WGS) entry which is preliminary data.</text>
</comment>
<evidence type="ECO:0000313" key="3">
    <source>
        <dbReference type="Proteomes" id="UP000566711"/>
    </source>
</evidence>
<dbReference type="InterPro" id="IPR032092">
    <property type="entry name" value="PilW"/>
</dbReference>
<reference evidence="2 3" key="1">
    <citation type="submission" date="2020-07" db="EMBL/GenBank/DDBJ databases">
        <title>Novel species isolated from subtropical streams in China.</title>
        <authorList>
            <person name="Lu H."/>
        </authorList>
    </citation>
    <scope>NUCLEOTIDE SEQUENCE [LARGE SCALE GENOMIC DNA]</scope>
    <source>
        <strain evidence="2 3">FT3S</strain>
    </source>
</reference>
<evidence type="ECO:0000256" key="1">
    <source>
        <dbReference type="SAM" id="Phobius"/>
    </source>
</evidence>
<dbReference type="NCBIfam" id="TIGR02532">
    <property type="entry name" value="IV_pilin_GFxxxE"/>
    <property type="match status" value="1"/>
</dbReference>
<proteinExistence type="predicted"/>
<dbReference type="Pfam" id="PF07963">
    <property type="entry name" value="N_methyl"/>
    <property type="match status" value="1"/>
</dbReference>
<dbReference type="GO" id="GO:0043683">
    <property type="term" value="P:type IV pilus assembly"/>
    <property type="evidence" value="ECO:0007669"/>
    <property type="project" value="InterPro"/>
</dbReference>
<keyword evidence="1" id="KW-1133">Transmembrane helix</keyword>
<keyword evidence="1" id="KW-0812">Transmembrane</keyword>
<accession>A0A7W2EHM1</accession>
<feature type="transmembrane region" description="Helical" evidence="1">
    <location>
        <begin position="12"/>
        <end position="35"/>
    </location>
</feature>
<dbReference type="InterPro" id="IPR012902">
    <property type="entry name" value="N_methyl_site"/>
</dbReference>
<gene>
    <name evidence="2" type="ORF">H3H36_12050</name>
</gene>
<organism evidence="2 3">
    <name type="scientific">Rugamonas fusca</name>
    <dbReference type="NCBI Taxonomy" id="2758568"/>
    <lineage>
        <taxon>Bacteria</taxon>
        <taxon>Pseudomonadati</taxon>
        <taxon>Pseudomonadota</taxon>
        <taxon>Betaproteobacteria</taxon>
        <taxon>Burkholderiales</taxon>
        <taxon>Oxalobacteraceae</taxon>
        <taxon>Telluria group</taxon>
        <taxon>Rugamonas</taxon>
    </lineage>
</organism>
<dbReference type="RefSeq" id="WP_182217793.1">
    <property type="nucleotide sequence ID" value="NZ_JACEZS010000009.1"/>
</dbReference>
<sequence>MFRPLHQQRGFTLVEIMVAAVIGLMVLAAMTTMFVSNSQSQAEVEKSNRQIENGRYAVQLLSDELRNAGYYGEFDPTVLAKPAALPDPCSVVVADLQAALPLYVQGYDNVAAGQLNCVPDVRQGTDMIVVRHASSCLTSDPDCEVNSAGAPWFQASLCGNLSELGSGSSADFYALGATAADMTRHQRDCTATAGSGTAAVVRYLEIHVYFIANSDNAGDGIPTLKRAEIVNNGGVLSVAIVPLAEGIENVQLEYGLDTNSDGATDAYTPDPASYGGCATAACAINNWTNVVSAKVHVLARNIEPSGGYTDSKSYVLGRNADGTPNVVAASNDHYKRHAFDATVVLTNPAGRKAP</sequence>
<dbReference type="PROSITE" id="PS00409">
    <property type="entry name" value="PROKAR_NTER_METHYL"/>
    <property type="match status" value="1"/>
</dbReference>
<keyword evidence="1" id="KW-0472">Membrane</keyword>
<dbReference type="Proteomes" id="UP000566711">
    <property type="component" value="Unassembled WGS sequence"/>
</dbReference>
<protein>
    <submittedName>
        <fullName evidence="2">PilW family protein</fullName>
    </submittedName>
</protein>
<dbReference type="EMBL" id="JACEZS010000009">
    <property type="protein sequence ID" value="MBA5606090.1"/>
    <property type="molecule type" value="Genomic_DNA"/>
</dbReference>